<dbReference type="PANTHER" id="PTHR33862:SF3">
    <property type="entry name" value="OROFACIAL CLEFT 1 CANDIDATE GENE 1 PROTEIN"/>
    <property type="match status" value="1"/>
</dbReference>
<feature type="compositionally biased region" description="Basic and acidic residues" evidence="1">
    <location>
        <begin position="58"/>
        <end position="80"/>
    </location>
</feature>
<keyword evidence="3" id="KW-1185">Reference proteome</keyword>
<dbReference type="EMBL" id="JANIIK010000037">
    <property type="protein sequence ID" value="KAJ3610996.1"/>
    <property type="molecule type" value="Genomic_DNA"/>
</dbReference>
<comment type="caution">
    <text evidence="2">The sequence shown here is derived from an EMBL/GenBank/DDBJ whole genome shotgun (WGS) entry which is preliminary data.</text>
</comment>
<gene>
    <name evidence="2" type="ORF">NHX12_021012</name>
</gene>
<organism evidence="2 3">
    <name type="scientific">Muraenolepis orangiensis</name>
    <name type="common">Patagonian moray cod</name>
    <dbReference type="NCBI Taxonomy" id="630683"/>
    <lineage>
        <taxon>Eukaryota</taxon>
        <taxon>Metazoa</taxon>
        <taxon>Chordata</taxon>
        <taxon>Craniata</taxon>
        <taxon>Vertebrata</taxon>
        <taxon>Euteleostomi</taxon>
        <taxon>Actinopterygii</taxon>
        <taxon>Neopterygii</taxon>
        <taxon>Teleostei</taxon>
        <taxon>Neoteleostei</taxon>
        <taxon>Acanthomorphata</taxon>
        <taxon>Zeiogadaria</taxon>
        <taxon>Gadariae</taxon>
        <taxon>Gadiformes</taxon>
        <taxon>Muraenolepidoidei</taxon>
        <taxon>Muraenolepididae</taxon>
        <taxon>Muraenolepis</taxon>
    </lineage>
</organism>
<feature type="compositionally biased region" description="Low complexity" evidence="1">
    <location>
        <begin position="284"/>
        <end position="302"/>
    </location>
</feature>
<reference evidence="2" key="1">
    <citation type="submission" date="2022-07" db="EMBL/GenBank/DDBJ databases">
        <title>Chromosome-level genome of Muraenolepis orangiensis.</title>
        <authorList>
            <person name="Kim J."/>
        </authorList>
    </citation>
    <scope>NUCLEOTIDE SEQUENCE</scope>
    <source>
        <strain evidence="2">KU_S4_2022</strain>
        <tissue evidence="2">Muscle</tissue>
    </source>
</reference>
<dbReference type="AlphaFoldDB" id="A0A9Q0ESA8"/>
<feature type="region of interest" description="Disordered" evidence="1">
    <location>
        <begin position="1"/>
        <end position="100"/>
    </location>
</feature>
<sequence length="340" mass="36209">MEGIENPAFDEGGGGGGGGGGSGDGGGGGSAETFASSPRPGSEIRGDRPDSTLVARPKNVELRAAARERGNERAQNDFDPRAAACRADPRRSGAAEGGMPDELELTMLHADENQLYRRMAELLDEDDRFIDLPGTPLAPSDEEVSGVTPGNAVLGGAWGPGVSPRDAAAQNQVWARVRGPRCYTRRRTIENQSQRVLGEGQEEVMVKYEQMTELPESSSPPPLWQEEAWREAPRRPVEVRVRCLRAVRDKLPRGPYSVSVSLRGRLGDPALSHAGPGASPTTRGPWSTGAASTTSPSTSTRACACRRRTSSAGFFNDGETAVEVSIRPADLFNNLFIPCG</sequence>
<dbReference type="Pfam" id="PF15680">
    <property type="entry name" value="OFCC1"/>
    <property type="match status" value="1"/>
</dbReference>
<proteinExistence type="predicted"/>
<name>A0A9Q0ESA8_9TELE</name>
<evidence type="ECO:0000313" key="3">
    <source>
        <dbReference type="Proteomes" id="UP001148018"/>
    </source>
</evidence>
<dbReference type="Proteomes" id="UP001148018">
    <property type="component" value="Unassembled WGS sequence"/>
</dbReference>
<dbReference type="PANTHER" id="PTHR33862">
    <property type="entry name" value="OROFACIAL CLEFT 1 CANDIDATE GENE 1 PROTEIN"/>
    <property type="match status" value="1"/>
</dbReference>
<dbReference type="OrthoDB" id="347244at2759"/>
<evidence type="ECO:0000313" key="2">
    <source>
        <dbReference type="EMBL" id="KAJ3610996.1"/>
    </source>
</evidence>
<feature type="compositionally biased region" description="Gly residues" evidence="1">
    <location>
        <begin position="11"/>
        <end position="30"/>
    </location>
</feature>
<dbReference type="InterPro" id="IPR031390">
    <property type="entry name" value="OFCC1"/>
</dbReference>
<evidence type="ECO:0000256" key="1">
    <source>
        <dbReference type="SAM" id="MobiDB-lite"/>
    </source>
</evidence>
<protein>
    <submittedName>
        <fullName evidence="2">Uncharacterized protein</fullName>
    </submittedName>
</protein>
<feature type="region of interest" description="Disordered" evidence="1">
    <location>
        <begin position="267"/>
        <end position="302"/>
    </location>
</feature>
<accession>A0A9Q0ESA8</accession>